<dbReference type="NCBIfam" id="TIGR00377">
    <property type="entry name" value="ant_ant_sig"/>
    <property type="match status" value="1"/>
</dbReference>
<feature type="domain" description="STAS" evidence="3">
    <location>
        <begin position="1"/>
        <end position="109"/>
    </location>
</feature>
<dbReference type="EMBL" id="JBHRXZ010000003">
    <property type="protein sequence ID" value="MFC3606695.1"/>
    <property type="molecule type" value="Genomic_DNA"/>
</dbReference>
<dbReference type="Proteomes" id="UP001595630">
    <property type="component" value="Unassembled WGS sequence"/>
</dbReference>
<accession>A0ABV7T0U8</accession>
<comment type="similarity">
    <text evidence="1 2">Belongs to the anti-sigma-factor antagonist family.</text>
</comment>
<protein>
    <recommendedName>
        <fullName evidence="2">Anti-sigma factor antagonist</fullName>
    </recommendedName>
</protein>
<dbReference type="PANTHER" id="PTHR33495">
    <property type="entry name" value="ANTI-SIGMA FACTOR ANTAGONIST TM_1081-RELATED-RELATED"/>
    <property type="match status" value="1"/>
</dbReference>
<evidence type="ECO:0000256" key="1">
    <source>
        <dbReference type="ARBA" id="ARBA00009013"/>
    </source>
</evidence>
<comment type="caution">
    <text evidence="4">The sequence shown here is derived from an EMBL/GenBank/DDBJ whole genome shotgun (WGS) entry which is preliminary data.</text>
</comment>
<dbReference type="InterPro" id="IPR002645">
    <property type="entry name" value="STAS_dom"/>
</dbReference>
<dbReference type="CDD" id="cd07043">
    <property type="entry name" value="STAS_anti-anti-sigma_factors"/>
    <property type="match status" value="1"/>
</dbReference>
<dbReference type="PROSITE" id="PS50801">
    <property type="entry name" value="STAS"/>
    <property type="match status" value="1"/>
</dbReference>
<evidence type="ECO:0000313" key="4">
    <source>
        <dbReference type="EMBL" id="MFC3606695.1"/>
    </source>
</evidence>
<dbReference type="Gene3D" id="3.30.750.24">
    <property type="entry name" value="STAS domain"/>
    <property type="match status" value="1"/>
</dbReference>
<evidence type="ECO:0000256" key="2">
    <source>
        <dbReference type="RuleBase" id="RU003749"/>
    </source>
</evidence>
<proteinExistence type="inferred from homology"/>
<reference evidence="5" key="1">
    <citation type="journal article" date="2019" name="Int. J. Syst. Evol. Microbiol.">
        <title>The Global Catalogue of Microorganisms (GCM) 10K type strain sequencing project: providing services to taxonomists for standard genome sequencing and annotation.</title>
        <authorList>
            <consortium name="The Broad Institute Genomics Platform"/>
            <consortium name="The Broad Institute Genome Sequencing Center for Infectious Disease"/>
            <person name="Wu L."/>
            <person name="Ma J."/>
        </authorList>
    </citation>
    <scope>NUCLEOTIDE SEQUENCE [LARGE SCALE GENOMIC DNA]</scope>
    <source>
        <strain evidence="5">KCTC 42447</strain>
    </source>
</reference>
<dbReference type="Pfam" id="PF01740">
    <property type="entry name" value="STAS"/>
    <property type="match status" value="1"/>
</dbReference>
<organism evidence="4 5">
    <name type="scientific">Stutzerimonas tarimensis</name>
    <dbReference type="NCBI Taxonomy" id="1507735"/>
    <lineage>
        <taxon>Bacteria</taxon>
        <taxon>Pseudomonadati</taxon>
        <taxon>Pseudomonadota</taxon>
        <taxon>Gammaproteobacteria</taxon>
        <taxon>Pseudomonadales</taxon>
        <taxon>Pseudomonadaceae</taxon>
        <taxon>Stutzerimonas</taxon>
    </lineage>
</organism>
<evidence type="ECO:0000313" key="5">
    <source>
        <dbReference type="Proteomes" id="UP001595630"/>
    </source>
</evidence>
<dbReference type="RefSeq" id="WP_386360944.1">
    <property type="nucleotide sequence ID" value="NZ_JBHRXZ010000003.1"/>
</dbReference>
<sequence length="110" mass="11676">MNITETLEGSTLVLALRGRLDSTTAKSLEDVLPERMLVSPALIVDLAEIQYVSSAGLRVILKAAKVAKSSGNRLVLAGLAPQVHEVFQVSGFTALFNIQDDRSQALAALA</sequence>
<keyword evidence="5" id="KW-1185">Reference proteome</keyword>
<gene>
    <name evidence="4" type="ORF">ACFOMF_02695</name>
</gene>
<dbReference type="InterPro" id="IPR036513">
    <property type="entry name" value="STAS_dom_sf"/>
</dbReference>
<dbReference type="InterPro" id="IPR003658">
    <property type="entry name" value="Anti-sigma_ant"/>
</dbReference>
<name>A0ABV7T0U8_9GAMM</name>
<dbReference type="SUPFAM" id="SSF52091">
    <property type="entry name" value="SpoIIaa-like"/>
    <property type="match status" value="1"/>
</dbReference>
<evidence type="ECO:0000259" key="3">
    <source>
        <dbReference type="PROSITE" id="PS50801"/>
    </source>
</evidence>